<feature type="transmembrane region" description="Helical" evidence="2">
    <location>
        <begin position="381"/>
        <end position="405"/>
    </location>
</feature>
<keyword evidence="5" id="KW-1185">Reference proteome</keyword>
<feature type="compositionally biased region" description="Low complexity" evidence="1">
    <location>
        <begin position="132"/>
        <end position="141"/>
    </location>
</feature>
<reference evidence="4" key="1">
    <citation type="submission" date="2020-06" db="EMBL/GenBank/DDBJ databases">
        <authorList>
            <consortium name="Plant Systems Biology data submission"/>
        </authorList>
    </citation>
    <scope>NUCLEOTIDE SEQUENCE</scope>
    <source>
        <strain evidence="4">D6</strain>
    </source>
</reference>
<name>A0A9N8EZK6_9STRA</name>
<keyword evidence="3" id="KW-0732">Signal</keyword>
<accession>A0A9N8EZK6</accession>
<proteinExistence type="predicted"/>
<dbReference type="EMBL" id="CAICTM010002433">
    <property type="protein sequence ID" value="CAB9529230.1"/>
    <property type="molecule type" value="Genomic_DNA"/>
</dbReference>
<dbReference type="AlphaFoldDB" id="A0A9N8EZK6"/>
<keyword evidence="2" id="KW-0812">Transmembrane</keyword>
<feature type="compositionally biased region" description="Polar residues" evidence="1">
    <location>
        <begin position="493"/>
        <end position="502"/>
    </location>
</feature>
<evidence type="ECO:0000256" key="1">
    <source>
        <dbReference type="SAM" id="MobiDB-lite"/>
    </source>
</evidence>
<feature type="compositionally biased region" description="Low complexity" evidence="1">
    <location>
        <begin position="31"/>
        <end position="59"/>
    </location>
</feature>
<feature type="region of interest" description="Disordered" evidence="1">
    <location>
        <begin position="31"/>
        <end position="81"/>
    </location>
</feature>
<gene>
    <name evidence="4" type="ORF">SEMRO_2435_G327570.1</name>
</gene>
<evidence type="ECO:0000313" key="5">
    <source>
        <dbReference type="Proteomes" id="UP001153069"/>
    </source>
</evidence>
<evidence type="ECO:0000256" key="2">
    <source>
        <dbReference type="SAM" id="Phobius"/>
    </source>
</evidence>
<evidence type="ECO:0000256" key="3">
    <source>
        <dbReference type="SAM" id="SignalP"/>
    </source>
</evidence>
<dbReference type="Proteomes" id="UP001153069">
    <property type="component" value="Unassembled WGS sequence"/>
</dbReference>
<comment type="caution">
    <text evidence="4">The sequence shown here is derived from an EMBL/GenBank/DDBJ whole genome shotgun (WGS) entry which is preliminary data.</text>
</comment>
<feature type="signal peptide" evidence="3">
    <location>
        <begin position="1"/>
        <end position="20"/>
    </location>
</feature>
<feature type="region of interest" description="Disordered" evidence="1">
    <location>
        <begin position="452"/>
        <end position="502"/>
    </location>
</feature>
<protein>
    <submittedName>
        <fullName evidence="4">Uncharacterized protein</fullName>
    </submittedName>
</protein>
<feature type="chain" id="PRO_5040357495" evidence="3">
    <location>
        <begin position="21"/>
        <end position="537"/>
    </location>
</feature>
<keyword evidence="2" id="KW-1133">Transmembrane helix</keyword>
<organism evidence="4 5">
    <name type="scientific">Seminavis robusta</name>
    <dbReference type="NCBI Taxonomy" id="568900"/>
    <lineage>
        <taxon>Eukaryota</taxon>
        <taxon>Sar</taxon>
        <taxon>Stramenopiles</taxon>
        <taxon>Ochrophyta</taxon>
        <taxon>Bacillariophyta</taxon>
        <taxon>Bacillariophyceae</taxon>
        <taxon>Bacillariophycidae</taxon>
        <taxon>Naviculales</taxon>
        <taxon>Naviculaceae</taxon>
        <taxon>Seminavis</taxon>
    </lineage>
</organism>
<feature type="region of interest" description="Disordered" evidence="1">
    <location>
        <begin position="94"/>
        <end position="148"/>
    </location>
</feature>
<sequence>MMRLVAFCALLLLSSPHCSANNSLADYMRATPKPTSAAPEETAAPSTSPTTVAPTESPSVAPTSEAPTELPTVAPSTVAPTEAEGKDADLDLTLNGVPQQEPAPTMEQTQEEKPIDDQQLQDIPTAAPSYVPAPDATTATSLPPPPPTVTQAESLYDDTLDFDNSFGEVFVDFSLFSPNVTNRQMNFMKLKMSITSSIDVLICDETSPIANHDGGDYCAVRDTVLAKAATTASRRDPQLFAQIPKTTVLALSTTNVRDATAVTYSGKLFSWTTWKLGWDIVQIGETLREHVTERYGSDLTEEEQDEKAHSILQHMMSTEFEGILRDGVFEHDLNLFMNPIVVMTSVVGEEVATFGMAAHHSTTTSAKGEELAGEDEEGTDLMIIFFFAGLGAACFVIVILLYFSFRSRDSQVSRKRTIIIVDDTSKSCTDSQGDSTQENSNKVMVFDADHLRQDPPRQQDEEWGEADVDVDDVDYEEPLNDNEEEEEEEEQDNQTARSMAHSTAYTGSISAITGVSGLEGSDTWSVGSMSIDLAEWG</sequence>
<evidence type="ECO:0000313" key="4">
    <source>
        <dbReference type="EMBL" id="CAB9529230.1"/>
    </source>
</evidence>
<feature type="compositionally biased region" description="Acidic residues" evidence="1">
    <location>
        <begin position="461"/>
        <end position="492"/>
    </location>
</feature>
<keyword evidence="2" id="KW-0472">Membrane</keyword>